<sequence length="40" mass="4568">MEDDEYKGVAITAQTGWNEAFIIGTEQRAFGLCTKHHRRS</sequence>
<dbReference type="Proteomes" id="UP000032266">
    <property type="component" value="Chromosome"/>
</dbReference>
<evidence type="ECO:0000313" key="1">
    <source>
        <dbReference type="EMBL" id="AJQ95584.1"/>
    </source>
</evidence>
<name>A0A0C5VYU3_9GAMM</name>
<dbReference type="STRING" id="1445510.YC6258_03548"/>
<protein>
    <submittedName>
        <fullName evidence="1">Uncharacterized protein</fullName>
    </submittedName>
</protein>
<dbReference type="AlphaFoldDB" id="A0A0C5VYU3"/>
<proteinExistence type="predicted"/>
<dbReference type="EMBL" id="CP007142">
    <property type="protein sequence ID" value="AJQ95584.1"/>
    <property type="molecule type" value="Genomic_DNA"/>
</dbReference>
<evidence type="ECO:0000313" key="2">
    <source>
        <dbReference type="Proteomes" id="UP000032266"/>
    </source>
</evidence>
<dbReference type="KEGG" id="gsn:YC6258_03548"/>
<keyword evidence="2" id="KW-1185">Reference proteome</keyword>
<organism evidence="1 2">
    <name type="scientific">Gynuella sunshinyii YC6258</name>
    <dbReference type="NCBI Taxonomy" id="1445510"/>
    <lineage>
        <taxon>Bacteria</taxon>
        <taxon>Pseudomonadati</taxon>
        <taxon>Pseudomonadota</taxon>
        <taxon>Gammaproteobacteria</taxon>
        <taxon>Oceanospirillales</taxon>
        <taxon>Saccharospirillaceae</taxon>
        <taxon>Gynuella</taxon>
    </lineage>
</organism>
<gene>
    <name evidence="1" type="ORF">YC6258_03548</name>
</gene>
<accession>A0A0C5VYU3</accession>
<reference evidence="1 2" key="1">
    <citation type="submission" date="2014-01" db="EMBL/GenBank/DDBJ databases">
        <title>Full genme sequencing of cellulolytic bacterium Gynuella sunshinyii YC6258T gen. nov., sp. nov.</title>
        <authorList>
            <person name="Khan H."/>
            <person name="Chung E.J."/>
            <person name="Chung Y.R."/>
        </authorList>
    </citation>
    <scope>NUCLEOTIDE SEQUENCE [LARGE SCALE GENOMIC DNA]</scope>
    <source>
        <strain evidence="1 2">YC6258</strain>
    </source>
</reference>
<dbReference type="HOGENOM" id="CLU_3290404_0_0_6"/>